<dbReference type="InterPro" id="IPR051500">
    <property type="entry name" value="cTAGE_MIA/OTOR"/>
</dbReference>
<dbReference type="PANTHER" id="PTHR23158:SF54">
    <property type="entry name" value="TRANSPORT AND GOLGI ORGANIZATION PROTEIN 1 HOMOLOG"/>
    <property type="match status" value="1"/>
</dbReference>
<organism evidence="3 4">
    <name type="scientific">Ranitomeya imitator</name>
    <name type="common">mimic poison frog</name>
    <dbReference type="NCBI Taxonomy" id="111125"/>
    <lineage>
        <taxon>Eukaryota</taxon>
        <taxon>Metazoa</taxon>
        <taxon>Chordata</taxon>
        <taxon>Craniata</taxon>
        <taxon>Vertebrata</taxon>
        <taxon>Euteleostomi</taxon>
        <taxon>Amphibia</taxon>
        <taxon>Batrachia</taxon>
        <taxon>Anura</taxon>
        <taxon>Neobatrachia</taxon>
        <taxon>Hyloidea</taxon>
        <taxon>Dendrobatidae</taxon>
        <taxon>Dendrobatinae</taxon>
        <taxon>Ranitomeya</taxon>
    </lineage>
</organism>
<reference evidence="3" key="1">
    <citation type="submission" date="2023-07" db="EMBL/GenBank/DDBJ databases">
        <authorList>
            <person name="Stuckert A."/>
        </authorList>
    </citation>
    <scope>NUCLEOTIDE SEQUENCE</scope>
</reference>
<feature type="compositionally biased region" description="Basic and acidic residues" evidence="2">
    <location>
        <begin position="129"/>
        <end position="143"/>
    </location>
</feature>
<feature type="non-terminal residue" evidence="3">
    <location>
        <position position="233"/>
    </location>
</feature>
<evidence type="ECO:0000313" key="3">
    <source>
        <dbReference type="EMBL" id="CAJ0948856.1"/>
    </source>
</evidence>
<evidence type="ECO:0000256" key="2">
    <source>
        <dbReference type="SAM" id="MobiDB-lite"/>
    </source>
</evidence>
<evidence type="ECO:0000256" key="1">
    <source>
        <dbReference type="ARBA" id="ARBA00023054"/>
    </source>
</evidence>
<keyword evidence="1" id="KW-0175">Coiled coil</keyword>
<name>A0ABN9LT18_9NEOB</name>
<gene>
    <name evidence="3" type="ORF">RIMI_LOCUS12345069</name>
</gene>
<proteinExistence type="predicted"/>
<feature type="compositionally biased region" description="Acidic residues" evidence="2">
    <location>
        <begin position="157"/>
        <end position="167"/>
    </location>
</feature>
<sequence>MRENLDEARIALFTKYLGFDNLMRLEAMFHDMNSELKVARKDNVRLDHIDKALDQILEASESNILDFIESVLDSREANSDEIFATEKEMFDEESSLLDDIQEVSYRLRQKHSALSETTLLAPGVQNQDMMKKEKTVEDLKNEEDTLDTEQSTVGEDMMPEPQEDETVESSTTEQPPVLEPQEEEETIVQPPILKPQVEETTEQPPVLEPQVEETTEKPLVLEPQVEETTVQSS</sequence>
<feature type="region of interest" description="Disordered" evidence="2">
    <location>
        <begin position="124"/>
        <end position="233"/>
    </location>
</feature>
<evidence type="ECO:0000313" key="4">
    <source>
        <dbReference type="Proteomes" id="UP001176940"/>
    </source>
</evidence>
<dbReference type="Proteomes" id="UP001176940">
    <property type="component" value="Unassembled WGS sequence"/>
</dbReference>
<protein>
    <submittedName>
        <fullName evidence="3">Uncharacterized protein</fullName>
    </submittedName>
</protein>
<keyword evidence="4" id="KW-1185">Reference proteome</keyword>
<accession>A0ABN9LT18</accession>
<dbReference type="EMBL" id="CAUEEQ010029144">
    <property type="protein sequence ID" value="CAJ0948856.1"/>
    <property type="molecule type" value="Genomic_DNA"/>
</dbReference>
<comment type="caution">
    <text evidence="3">The sequence shown here is derived from an EMBL/GenBank/DDBJ whole genome shotgun (WGS) entry which is preliminary data.</text>
</comment>
<dbReference type="PANTHER" id="PTHR23158">
    <property type="entry name" value="MELANOMA INHIBITORY ACTIVITY-RELATED"/>
    <property type="match status" value="1"/>
</dbReference>